<organism evidence="1 2">
    <name type="scientific">Paenibacillus qinlingensis</name>
    <dbReference type="NCBI Taxonomy" id="1837343"/>
    <lineage>
        <taxon>Bacteria</taxon>
        <taxon>Bacillati</taxon>
        <taxon>Bacillota</taxon>
        <taxon>Bacilli</taxon>
        <taxon>Bacillales</taxon>
        <taxon>Paenibacillaceae</taxon>
        <taxon>Paenibacillus</taxon>
    </lineage>
</organism>
<accession>A0ABU1NSJ0</accession>
<evidence type="ECO:0000313" key="1">
    <source>
        <dbReference type="EMBL" id="MDR6550294.1"/>
    </source>
</evidence>
<reference evidence="1 2" key="1">
    <citation type="submission" date="2023-07" db="EMBL/GenBank/DDBJ databases">
        <title>Sorghum-associated microbial communities from plants grown in Nebraska, USA.</title>
        <authorList>
            <person name="Schachtman D."/>
        </authorList>
    </citation>
    <scope>NUCLEOTIDE SEQUENCE [LARGE SCALE GENOMIC DNA]</scope>
    <source>
        <strain evidence="1 2">CC258</strain>
    </source>
</reference>
<proteinExistence type="predicted"/>
<gene>
    <name evidence="1" type="ORF">J2736_001477</name>
</gene>
<dbReference type="Proteomes" id="UP001267290">
    <property type="component" value="Unassembled WGS sequence"/>
</dbReference>
<sequence>MCLNEMKAWNARKKVAAIVTEYRPDSHAEVIIGRLLGMFGYNPQIEVVSLYLDQVPSNDIGTAEAQFRGIPIYTSIEEAIAAPHIGIPIDGVLIIGEHGDYPWNEKRQKRYPRRRFFEETFRALDRLGLTIPIFNDKHLSYLMEDAEWIYNELTRRGLPFLGGSSIPHAPQLPSYSSTQLHQVKEIFVISWLGVESYGFHGMEVLQAAAEQRHGGETGICSVQALEGRSVWAAMERGDVPEDLMVQALIALRDVLPGHPRDHVDVPVLFIISYNDGLKGYVLQLQRFIREWGLAFRAADGLITAARCDSGMGRPYKHFEKLTRLIEQMVLTHHSPVSAERTFLTTGMINHGMESLQLGRRVDTPQLQSICYSPVESFIL</sequence>
<evidence type="ECO:0000313" key="2">
    <source>
        <dbReference type="Proteomes" id="UP001267290"/>
    </source>
</evidence>
<comment type="caution">
    <text evidence="1">The sequence shown here is derived from an EMBL/GenBank/DDBJ whole genome shotgun (WGS) entry which is preliminary data.</text>
</comment>
<protein>
    <submittedName>
        <fullName evidence="1">Uncharacterized protein</fullName>
    </submittedName>
</protein>
<dbReference type="EMBL" id="JAVDSB010000001">
    <property type="protein sequence ID" value="MDR6550294.1"/>
    <property type="molecule type" value="Genomic_DNA"/>
</dbReference>
<keyword evidence="2" id="KW-1185">Reference proteome</keyword>
<name>A0ABU1NSJ0_9BACL</name>